<keyword evidence="6 8" id="KW-0472">Membrane</keyword>
<sequence length="563" mass="62593">MELSGSSATGVGANMSTPETLQAQPRGPMARAVQPQPVAKLTPFQLSQRGMLQPLKQAVEGGFHVDTPDEEGITCLHWCAINNRLECIQYLLDEGANVDPVGGELQATPLHWAIRQGHMRVVVLLVKGGANTAFKDAQGYNPLHVASQFGFMNIAAYLVARGADVNAKDNNGRTPLIWAATKAFSSDLIRCLMALDASLNLRDSAGNTALHYAVAANNMFAVIALVHAGASKDVKNEQLRSSIVWGIVYLFLAIWGWVMGNNFFNHGYKPGESPVSMSVYFGTKILFAVTTFHLFWPAVFADGPLMSLPMKMVVAVNIFLLAWSFYKTHTGDPGYIRPDRSTRERVIIELAERDELNGNTFCPTCAIRRPLRSKHSAVTNKCVAKFDHYCPFVENDVGAWNHHYFMNFLVFFVMAHAFFLLYSFQYMYHAKPPGANVLKSFADWCSFSPWVMFLMAQCCVHLTWVALLLGMQLKQVAITGLTTNEEINMWKYDYLQGYRRSPWHRGAIGNLVELYTHSTDWTSVFETPAQLHHRATSLARVSASDNAPSERASLLPPSTPSSK</sequence>
<feature type="transmembrane region" description="Helical" evidence="8">
    <location>
        <begin position="404"/>
        <end position="427"/>
    </location>
</feature>
<feature type="repeat" description="ANK" evidence="7">
    <location>
        <begin position="205"/>
        <end position="237"/>
    </location>
</feature>
<evidence type="ECO:0000256" key="3">
    <source>
        <dbReference type="ARBA" id="ARBA00022737"/>
    </source>
</evidence>
<dbReference type="AlphaFoldDB" id="F2TVM9"/>
<keyword evidence="3" id="KW-0677">Repeat</keyword>
<accession>F2TVM9</accession>
<comment type="catalytic activity">
    <reaction evidence="8">
        <text>L-cysteinyl-[protein] + hexadecanoyl-CoA = S-hexadecanoyl-L-cysteinyl-[protein] + CoA</text>
        <dbReference type="Rhea" id="RHEA:36683"/>
        <dbReference type="Rhea" id="RHEA-COMP:10131"/>
        <dbReference type="Rhea" id="RHEA-COMP:11032"/>
        <dbReference type="ChEBI" id="CHEBI:29950"/>
        <dbReference type="ChEBI" id="CHEBI:57287"/>
        <dbReference type="ChEBI" id="CHEBI:57379"/>
        <dbReference type="ChEBI" id="CHEBI:74151"/>
        <dbReference type="EC" id="2.3.1.225"/>
    </reaction>
</comment>
<feature type="compositionally biased region" description="Polar residues" evidence="9">
    <location>
        <begin position="1"/>
        <end position="23"/>
    </location>
</feature>
<feature type="region of interest" description="Disordered" evidence="9">
    <location>
        <begin position="542"/>
        <end position="563"/>
    </location>
</feature>
<dbReference type="GO" id="GO:0019706">
    <property type="term" value="F:protein-cysteine S-palmitoyltransferase activity"/>
    <property type="evidence" value="ECO:0007669"/>
    <property type="project" value="UniProtKB-EC"/>
</dbReference>
<reference evidence="11" key="1">
    <citation type="submission" date="2009-08" db="EMBL/GenBank/DDBJ databases">
        <title>Annotation of Salpingoeca rosetta.</title>
        <authorList>
            <consortium name="The Broad Institute Genome Sequencing Platform"/>
            <person name="Russ C."/>
            <person name="Cuomo C."/>
            <person name="Burger G."/>
            <person name="Gray M.W."/>
            <person name="Holland P.W.H."/>
            <person name="King N."/>
            <person name="Lang F.B.F."/>
            <person name="Roger A.J."/>
            <person name="Ruiz-Trillo I."/>
            <person name="Young S.K."/>
            <person name="Zeng Q."/>
            <person name="Gargeya S."/>
            <person name="Alvarado L."/>
            <person name="Berlin A."/>
            <person name="Chapman S.B."/>
            <person name="Chen Z."/>
            <person name="Freedman E."/>
            <person name="Gellesch M."/>
            <person name="Goldberg J."/>
            <person name="Griggs A."/>
            <person name="Gujja S."/>
            <person name="Heilman E."/>
            <person name="Heiman D."/>
            <person name="Howarth C."/>
            <person name="Mehta T."/>
            <person name="Neiman D."/>
            <person name="Pearson M."/>
            <person name="Roberts A."/>
            <person name="Saif S."/>
            <person name="Shea T."/>
            <person name="Shenoy N."/>
            <person name="Sisk P."/>
            <person name="Stolte C."/>
            <person name="Sykes S."/>
            <person name="White J."/>
            <person name="Yandava C."/>
            <person name="Haas B."/>
            <person name="Nusbaum C."/>
            <person name="Birren B."/>
        </authorList>
    </citation>
    <scope>NUCLEOTIDE SEQUENCE [LARGE SCALE GENOMIC DNA]</scope>
    <source>
        <strain evidence="11">ATCC 50818</strain>
    </source>
</reference>
<evidence type="ECO:0000256" key="6">
    <source>
        <dbReference type="ARBA" id="ARBA00023136"/>
    </source>
</evidence>
<dbReference type="GO" id="GO:0016020">
    <property type="term" value="C:membrane"/>
    <property type="evidence" value="ECO:0007669"/>
    <property type="project" value="UniProtKB-SubCell"/>
</dbReference>
<feature type="transmembrane region" description="Helical" evidence="8">
    <location>
        <begin position="308"/>
        <end position="326"/>
    </location>
</feature>
<dbReference type="PANTHER" id="PTHR24161">
    <property type="entry name" value="ANK_REP_REGION DOMAIN-CONTAINING PROTEIN-RELATED"/>
    <property type="match status" value="1"/>
</dbReference>
<feature type="region of interest" description="Disordered" evidence="9">
    <location>
        <begin position="1"/>
        <end position="29"/>
    </location>
</feature>
<gene>
    <name evidence="11" type="ORF">PTSG_11551</name>
</gene>
<feature type="repeat" description="ANK" evidence="7">
    <location>
        <begin position="71"/>
        <end position="103"/>
    </location>
</feature>
<comment type="domain">
    <text evidence="8">The DHHC domain is required for palmitoyltransferase activity.</text>
</comment>
<dbReference type="InterPro" id="IPR036770">
    <property type="entry name" value="Ankyrin_rpt-contain_sf"/>
</dbReference>
<evidence type="ECO:0000256" key="4">
    <source>
        <dbReference type="ARBA" id="ARBA00022989"/>
    </source>
</evidence>
<dbReference type="Pfam" id="PF12796">
    <property type="entry name" value="Ank_2"/>
    <property type="match status" value="2"/>
</dbReference>
<evidence type="ECO:0000313" key="12">
    <source>
        <dbReference type="Proteomes" id="UP000007799"/>
    </source>
</evidence>
<evidence type="ECO:0000256" key="9">
    <source>
        <dbReference type="SAM" id="MobiDB-lite"/>
    </source>
</evidence>
<protein>
    <recommendedName>
        <fullName evidence="8">Palmitoyltransferase</fullName>
        <ecNumber evidence="8">2.3.1.225</ecNumber>
    </recommendedName>
</protein>
<dbReference type="PANTHER" id="PTHR24161:SF85">
    <property type="entry name" value="PALMITOYLTRANSFERASE HIP14"/>
    <property type="match status" value="1"/>
</dbReference>
<keyword evidence="2 8" id="KW-0812">Transmembrane</keyword>
<name>F2TVM9_SALR5</name>
<dbReference type="FunCoup" id="F2TVM9">
    <property type="interactions" value="1582"/>
</dbReference>
<keyword evidence="5 7" id="KW-0040">ANK repeat</keyword>
<proteinExistence type="inferred from homology"/>
<dbReference type="Proteomes" id="UP000007799">
    <property type="component" value="Unassembled WGS sequence"/>
</dbReference>
<comment type="subcellular location">
    <subcellularLocation>
        <location evidence="1">Membrane</location>
        <topology evidence="1">Multi-pass membrane protein</topology>
    </subcellularLocation>
</comment>
<dbReference type="InterPro" id="IPR002110">
    <property type="entry name" value="Ankyrin_rpt"/>
</dbReference>
<dbReference type="PRINTS" id="PR01415">
    <property type="entry name" value="ANKYRIN"/>
</dbReference>
<evidence type="ECO:0000256" key="2">
    <source>
        <dbReference type="ARBA" id="ARBA00022692"/>
    </source>
</evidence>
<dbReference type="PROSITE" id="PS50216">
    <property type="entry name" value="DHHC"/>
    <property type="match status" value="1"/>
</dbReference>
<keyword evidence="4 8" id="KW-1133">Transmembrane helix</keyword>
<dbReference type="Gene3D" id="1.25.40.20">
    <property type="entry name" value="Ankyrin repeat-containing domain"/>
    <property type="match status" value="1"/>
</dbReference>
<feature type="repeat" description="ANK" evidence="7">
    <location>
        <begin position="138"/>
        <end position="170"/>
    </location>
</feature>
<evidence type="ECO:0000259" key="10">
    <source>
        <dbReference type="Pfam" id="PF01529"/>
    </source>
</evidence>
<feature type="repeat" description="ANK" evidence="7">
    <location>
        <begin position="171"/>
        <end position="204"/>
    </location>
</feature>
<feature type="transmembrane region" description="Helical" evidence="8">
    <location>
        <begin position="209"/>
        <end position="230"/>
    </location>
</feature>
<dbReference type="Pfam" id="PF01529">
    <property type="entry name" value="DHHC"/>
    <property type="match status" value="1"/>
</dbReference>
<feature type="transmembrane region" description="Helical" evidence="8">
    <location>
        <begin position="447"/>
        <end position="469"/>
    </location>
</feature>
<dbReference type="GeneID" id="16067556"/>
<feature type="transmembrane region" description="Helical" evidence="8">
    <location>
        <begin position="242"/>
        <end position="263"/>
    </location>
</feature>
<comment type="similarity">
    <text evidence="8">Belongs to the DHHC palmitoyltransferase family.</text>
</comment>
<dbReference type="OMA" id="FWVGFRY"/>
<dbReference type="EMBL" id="GL832955">
    <property type="protein sequence ID" value="EGD72125.1"/>
    <property type="molecule type" value="Genomic_DNA"/>
</dbReference>
<evidence type="ECO:0000256" key="8">
    <source>
        <dbReference type="RuleBase" id="RU079119"/>
    </source>
</evidence>
<dbReference type="PROSITE" id="PS50297">
    <property type="entry name" value="ANK_REP_REGION"/>
    <property type="match status" value="4"/>
</dbReference>
<feature type="transmembrane region" description="Helical" evidence="8">
    <location>
        <begin position="275"/>
        <end position="296"/>
    </location>
</feature>
<dbReference type="SUPFAM" id="SSF48403">
    <property type="entry name" value="Ankyrin repeat"/>
    <property type="match status" value="1"/>
</dbReference>
<evidence type="ECO:0000256" key="5">
    <source>
        <dbReference type="ARBA" id="ARBA00023043"/>
    </source>
</evidence>
<keyword evidence="8" id="KW-0012">Acyltransferase</keyword>
<dbReference type="KEGG" id="sre:PTSG_11551"/>
<organism evidence="12">
    <name type="scientific">Salpingoeca rosetta (strain ATCC 50818 / BSB-021)</name>
    <dbReference type="NCBI Taxonomy" id="946362"/>
    <lineage>
        <taxon>Eukaryota</taxon>
        <taxon>Choanoflagellata</taxon>
        <taxon>Craspedida</taxon>
        <taxon>Salpingoecidae</taxon>
        <taxon>Salpingoeca</taxon>
    </lineage>
</organism>
<dbReference type="InParanoid" id="F2TVM9"/>
<evidence type="ECO:0000256" key="1">
    <source>
        <dbReference type="ARBA" id="ARBA00004141"/>
    </source>
</evidence>
<dbReference type="PROSITE" id="PS50088">
    <property type="entry name" value="ANK_REPEAT"/>
    <property type="match status" value="5"/>
</dbReference>
<dbReference type="OrthoDB" id="6781668at2759"/>
<dbReference type="RefSeq" id="XP_004998697.1">
    <property type="nucleotide sequence ID" value="XM_004998640.1"/>
</dbReference>
<dbReference type="InterPro" id="IPR001594">
    <property type="entry name" value="Palmitoyltrfase_DHHC"/>
</dbReference>
<evidence type="ECO:0000256" key="7">
    <source>
        <dbReference type="PROSITE-ProRule" id="PRU00023"/>
    </source>
</evidence>
<keyword evidence="8" id="KW-0808">Transferase</keyword>
<dbReference type="eggNOG" id="KOG0509">
    <property type="taxonomic scope" value="Eukaryota"/>
</dbReference>
<evidence type="ECO:0000313" key="11">
    <source>
        <dbReference type="EMBL" id="EGD72125.1"/>
    </source>
</evidence>
<dbReference type="EC" id="2.3.1.225" evidence="8"/>
<dbReference type="SMART" id="SM00248">
    <property type="entry name" value="ANK"/>
    <property type="match status" value="5"/>
</dbReference>
<keyword evidence="12" id="KW-1185">Reference proteome</keyword>
<feature type="repeat" description="ANK" evidence="7">
    <location>
        <begin position="105"/>
        <end position="137"/>
    </location>
</feature>
<feature type="domain" description="Palmitoyltransferase DHHC" evidence="10">
    <location>
        <begin position="358"/>
        <end position="488"/>
    </location>
</feature>